<dbReference type="EMBL" id="CAXIEN010000132">
    <property type="protein sequence ID" value="CAL1280466.1"/>
    <property type="molecule type" value="Genomic_DNA"/>
</dbReference>
<dbReference type="SUPFAM" id="SSF53335">
    <property type="entry name" value="S-adenosyl-L-methionine-dependent methyltransferases"/>
    <property type="match status" value="1"/>
</dbReference>
<keyword evidence="5" id="KW-1185">Reference proteome</keyword>
<dbReference type="CDD" id="cd02440">
    <property type="entry name" value="AdoMet_MTases"/>
    <property type="match status" value="1"/>
</dbReference>
<dbReference type="PANTHER" id="PTHR43861">
    <property type="entry name" value="TRANS-ACONITATE 2-METHYLTRANSFERASE-RELATED"/>
    <property type="match status" value="1"/>
</dbReference>
<evidence type="ECO:0000256" key="2">
    <source>
        <dbReference type="ARBA" id="ARBA00022679"/>
    </source>
</evidence>
<dbReference type="Pfam" id="PF13649">
    <property type="entry name" value="Methyltransf_25"/>
    <property type="match status" value="1"/>
</dbReference>
<dbReference type="InterPro" id="IPR029063">
    <property type="entry name" value="SAM-dependent_MTases_sf"/>
</dbReference>
<keyword evidence="2" id="KW-0808">Transferase</keyword>
<dbReference type="Proteomes" id="UP001497382">
    <property type="component" value="Unassembled WGS sequence"/>
</dbReference>
<evidence type="ECO:0000313" key="5">
    <source>
        <dbReference type="Proteomes" id="UP001497382"/>
    </source>
</evidence>
<dbReference type="GO" id="GO:0032259">
    <property type="term" value="P:methylation"/>
    <property type="evidence" value="ECO:0007669"/>
    <property type="project" value="UniProtKB-KW"/>
</dbReference>
<dbReference type="AlphaFoldDB" id="A0AAV2A8Z3"/>
<sequence>MNDPELYSKANPFQVRDATQILGVYKKRMSPDDADIVLDIGCGTGDVTNGILGPSLGRFELLLGVDKSRDMVEYAQQHYENDSVFFEVLDIAGDVTDFRDEWGTFSKVFSFYCLHWVKNLKKALTNIQSLMKNGGETLLVFVAQCPVFEMHERMAENERWKSYMEDVNDFVPMTQHLAQPSFVFSQIMEEVGISPINCSTMNRTFAFTSTKMLRDCMVAVNPFINRIPLQQRNEFIEDCIKTLSAIKIESGNLNENEACCFSYKLLVAHGAKN</sequence>
<name>A0AAV2A8Z3_9ARAC</name>
<comment type="caution">
    <text evidence="4">The sequence shown here is derived from an EMBL/GenBank/DDBJ whole genome shotgun (WGS) entry which is preliminary data.</text>
</comment>
<feature type="domain" description="Methyltransferase" evidence="3">
    <location>
        <begin position="37"/>
        <end position="135"/>
    </location>
</feature>
<evidence type="ECO:0000313" key="4">
    <source>
        <dbReference type="EMBL" id="CAL1280466.1"/>
    </source>
</evidence>
<accession>A0AAV2A8Z3</accession>
<dbReference type="InterPro" id="IPR041698">
    <property type="entry name" value="Methyltransf_25"/>
</dbReference>
<organism evidence="4 5">
    <name type="scientific">Larinioides sclopetarius</name>
    <dbReference type="NCBI Taxonomy" id="280406"/>
    <lineage>
        <taxon>Eukaryota</taxon>
        <taxon>Metazoa</taxon>
        <taxon>Ecdysozoa</taxon>
        <taxon>Arthropoda</taxon>
        <taxon>Chelicerata</taxon>
        <taxon>Arachnida</taxon>
        <taxon>Araneae</taxon>
        <taxon>Araneomorphae</taxon>
        <taxon>Entelegynae</taxon>
        <taxon>Araneoidea</taxon>
        <taxon>Araneidae</taxon>
        <taxon>Larinioides</taxon>
    </lineage>
</organism>
<evidence type="ECO:0000256" key="1">
    <source>
        <dbReference type="ARBA" id="ARBA00022603"/>
    </source>
</evidence>
<dbReference type="Gene3D" id="3.40.50.150">
    <property type="entry name" value="Vaccinia Virus protein VP39"/>
    <property type="match status" value="1"/>
</dbReference>
<proteinExistence type="predicted"/>
<keyword evidence="1" id="KW-0489">Methyltransferase</keyword>
<protein>
    <recommendedName>
        <fullName evidence="3">Methyltransferase domain-containing protein</fullName>
    </recommendedName>
</protein>
<dbReference type="GO" id="GO:0008168">
    <property type="term" value="F:methyltransferase activity"/>
    <property type="evidence" value="ECO:0007669"/>
    <property type="project" value="UniProtKB-KW"/>
</dbReference>
<reference evidence="4 5" key="1">
    <citation type="submission" date="2024-04" db="EMBL/GenBank/DDBJ databases">
        <authorList>
            <person name="Rising A."/>
            <person name="Reimegard J."/>
            <person name="Sonavane S."/>
            <person name="Akerstrom W."/>
            <person name="Nylinder S."/>
            <person name="Hedman E."/>
            <person name="Kallberg Y."/>
        </authorList>
    </citation>
    <scope>NUCLEOTIDE SEQUENCE [LARGE SCALE GENOMIC DNA]</scope>
</reference>
<gene>
    <name evidence="4" type="ORF">LARSCL_LOCUS10985</name>
</gene>
<evidence type="ECO:0000259" key="3">
    <source>
        <dbReference type="Pfam" id="PF13649"/>
    </source>
</evidence>
<dbReference type="PANTHER" id="PTHR43861:SF1">
    <property type="entry name" value="TRANS-ACONITATE 2-METHYLTRANSFERASE"/>
    <property type="match status" value="1"/>
</dbReference>